<dbReference type="PROSITE" id="PS50005">
    <property type="entry name" value="TPR"/>
    <property type="match status" value="9"/>
</dbReference>
<dbReference type="SUPFAM" id="SSF48452">
    <property type="entry name" value="TPR-like"/>
    <property type="match status" value="3"/>
</dbReference>
<proteinExistence type="predicted"/>
<keyword evidence="2 3" id="KW-0802">TPR repeat</keyword>
<feature type="repeat" description="TPR" evidence="3">
    <location>
        <begin position="180"/>
        <end position="213"/>
    </location>
</feature>
<evidence type="ECO:0000313" key="6">
    <source>
        <dbReference type="EMBL" id="RQH48239.1"/>
    </source>
</evidence>
<evidence type="ECO:0000256" key="4">
    <source>
        <dbReference type="SAM" id="Coils"/>
    </source>
</evidence>
<dbReference type="EMBL" id="RCBY01000031">
    <property type="protein sequence ID" value="RQH48239.1"/>
    <property type="molecule type" value="Genomic_DNA"/>
</dbReference>
<dbReference type="GO" id="GO:0008146">
    <property type="term" value="F:sulfotransferase activity"/>
    <property type="evidence" value="ECO:0007669"/>
    <property type="project" value="InterPro"/>
</dbReference>
<dbReference type="InterPro" id="IPR027417">
    <property type="entry name" value="P-loop_NTPase"/>
</dbReference>
<keyword evidence="1" id="KW-0677">Repeat</keyword>
<dbReference type="RefSeq" id="WP_124146309.1">
    <property type="nucleotide sequence ID" value="NZ_CAWOKI010000149.1"/>
</dbReference>
<keyword evidence="4" id="KW-0175">Coiled coil</keyword>
<dbReference type="InterPro" id="IPR000863">
    <property type="entry name" value="Sulfotransferase_dom"/>
</dbReference>
<comment type="caution">
    <text evidence="6">The sequence shown here is derived from an EMBL/GenBank/DDBJ whole genome shotgun (WGS) entry which is preliminary data.</text>
</comment>
<dbReference type="InterPro" id="IPR019734">
    <property type="entry name" value="TPR_rpt"/>
</dbReference>
<feature type="repeat" description="TPR" evidence="3">
    <location>
        <begin position="42"/>
        <end position="75"/>
    </location>
</feature>
<feature type="repeat" description="TPR" evidence="3">
    <location>
        <begin position="76"/>
        <end position="109"/>
    </location>
</feature>
<dbReference type="Proteomes" id="UP000269154">
    <property type="component" value="Unassembled WGS sequence"/>
</dbReference>
<dbReference type="AlphaFoldDB" id="A0A3N6NZG0"/>
<reference evidence="6 7" key="1">
    <citation type="journal article" date="2018" name="ACS Chem. Biol.">
        <title>Ketoreductase domain dysfunction expands chemodiversity: malyngamide biosynthesis in the cyanobacterium Okeania hirsuta.</title>
        <authorList>
            <person name="Moss N.A."/>
            <person name="Leao T."/>
            <person name="Rankin M."/>
            <person name="McCullough T.M."/>
            <person name="Qu P."/>
            <person name="Korobeynikov A."/>
            <person name="Smith J.L."/>
            <person name="Gerwick L."/>
            <person name="Gerwick W.H."/>
        </authorList>
    </citation>
    <scope>NUCLEOTIDE SEQUENCE [LARGE SCALE GENOMIC DNA]</scope>
    <source>
        <strain evidence="6 7">PAB10Feb10-1</strain>
    </source>
</reference>
<keyword evidence="7" id="KW-1185">Reference proteome</keyword>
<accession>A0A3N6NZG0</accession>
<evidence type="ECO:0000256" key="2">
    <source>
        <dbReference type="ARBA" id="ARBA00022803"/>
    </source>
</evidence>
<dbReference type="SMART" id="SM00028">
    <property type="entry name" value="TPR"/>
    <property type="match status" value="14"/>
</dbReference>
<sequence length="832" mass="97028">MENPEAAALKFNEEAEHYLTQGNFEKAYATCLKALELVPYFAPASNTIGQIMEKIDALDSAIDWYNKALEKQPNLAELHANLGKIYVKQQQLHKAITCYEIATKLQPNFADAYRALAQIWHQIDKPELAASCWYKALNLKPEWATDLEYLKLAKTLLKYQLKKEAIACYEQALKLNPNLSQAHHNLGEIYSGEENWQEAILNYQKAIQVNPKFSWSHHSLGKAFANIQQWEKAISSYEQALQLNPETAVTYHCLGDALVNQKNLDAAITAYQKAIELQPEIWVVHHKLANIFQEKEELEPAILAYHQAIQLNPDFLWSYYSLGETLIKLQRWNEAVVAFLYAFKINQDLSNIHEKLGYALEQQSQSNLPETINYYSQIIQNPQPQKSSPIKELSIQPEAPEFYLKLGNLLGQKNLFNAAIIIYNLGLQVQQNHPEITNKLAQLENKKNQLDQELTNCQNTVNKNPKNFRHHYQLGNIFFKLQRFDKAITTYINAIQLKPEYPWFFFYSNLLNFIIKQRKLQQVLELFQKITQENQDSIWSYINLGEILTATGNLDAAIKNYQTASYNKTRQLNPSFVKNHWNLQNARGPNFIIIGAQKSGTTSLENYIAQNPHVIPAIKKETHFWYRDFNKGINWYLAHFPPIPKSENFITGEATPNYLENHQAAERIYNVFPEVKLLVILRNPIDRAFSQYHHWIRLNWEDRTFETAINSELEILRKNPEKPEGGKNYWQQPGNYIGRGIYIEFINKWLAIFPREQLLILKGEDLYEKPVETMKQVFEFLGLPEHQLSEYRKLNPGSYSSISNEMRQRLSEYFQPHNQRLEEYLGMNFDWE</sequence>
<feature type="repeat" description="TPR" evidence="3">
    <location>
        <begin position="468"/>
        <end position="501"/>
    </location>
</feature>
<evidence type="ECO:0000256" key="3">
    <source>
        <dbReference type="PROSITE-ProRule" id="PRU00339"/>
    </source>
</evidence>
<dbReference type="PROSITE" id="PS50293">
    <property type="entry name" value="TPR_REGION"/>
    <property type="match status" value="3"/>
</dbReference>
<feature type="repeat" description="TPR" evidence="3">
    <location>
        <begin position="146"/>
        <end position="179"/>
    </location>
</feature>
<feature type="repeat" description="TPR" evidence="3">
    <location>
        <begin position="110"/>
        <end position="143"/>
    </location>
</feature>
<feature type="coiled-coil region" evidence="4">
    <location>
        <begin position="433"/>
        <end position="463"/>
    </location>
</feature>
<gene>
    <name evidence="6" type="ORF">D5R40_08005</name>
</gene>
<name>A0A3N6NZG0_9CYAN</name>
<feature type="repeat" description="TPR" evidence="3">
    <location>
        <begin position="248"/>
        <end position="281"/>
    </location>
</feature>
<dbReference type="OrthoDB" id="9797480at2"/>
<dbReference type="InterPro" id="IPR011990">
    <property type="entry name" value="TPR-like_helical_dom_sf"/>
</dbReference>
<evidence type="ECO:0000313" key="7">
    <source>
        <dbReference type="Proteomes" id="UP000269154"/>
    </source>
</evidence>
<feature type="repeat" description="TPR" evidence="3">
    <location>
        <begin position="214"/>
        <end position="247"/>
    </location>
</feature>
<dbReference type="Pfam" id="PF13414">
    <property type="entry name" value="TPR_11"/>
    <property type="match status" value="6"/>
</dbReference>
<evidence type="ECO:0000259" key="5">
    <source>
        <dbReference type="Pfam" id="PF00685"/>
    </source>
</evidence>
<dbReference type="Gene3D" id="1.25.40.10">
    <property type="entry name" value="Tetratricopeptide repeat domain"/>
    <property type="match status" value="6"/>
</dbReference>
<dbReference type="InterPro" id="IPR051685">
    <property type="entry name" value="Ycf3/AcsC/BcsC/TPR_MFPF"/>
</dbReference>
<evidence type="ECO:0000256" key="1">
    <source>
        <dbReference type="ARBA" id="ARBA00022737"/>
    </source>
</evidence>
<organism evidence="6 7">
    <name type="scientific">Okeania hirsuta</name>
    <dbReference type="NCBI Taxonomy" id="1458930"/>
    <lineage>
        <taxon>Bacteria</taxon>
        <taxon>Bacillati</taxon>
        <taxon>Cyanobacteriota</taxon>
        <taxon>Cyanophyceae</taxon>
        <taxon>Oscillatoriophycideae</taxon>
        <taxon>Oscillatoriales</taxon>
        <taxon>Microcoleaceae</taxon>
        <taxon>Okeania</taxon>
    </lineage>
</organism>
<dbReference type="Gene3D" id="3.40.50.300">
    <property type="entry name" value="P-loop containing nucleotide triphosphate hydrolases"/>
    <property type="match status" value="1"/>
</dbReference>
<feature type="repeat" description="TPR" evidence="3">
    <location>
        <begin position="282"/>
        <end position="315"/>
    </location>
</feature>
<dbReference type="PANTHER" id="PTHR44943">
    <property type="entry name" value="CELLULOSE SYNTHASE OPERON PROTEIN C"/>
    <property type="match status" value="1"/>
</dbReference>
<dbReference type="Pfam" id="PF00685">
    <property type="entry name" value="Sulfotransfer_1"/>
    <property type="match status" value="1"/>
</dbReference>
<keyword evidence="6" id="KW-0808">Transferase</keyword>
<feature type="domain" description="Sulfotransferase" evidence="5">
    <location>
        <begin position="590"/>
        <end position="793"/>
    </location>
</feature>
<dbReference type="Pfam" id="PF13181">
    <property type="entry name" value="TPR_8"/>
    <property type="match status" value="1"/>
</dbReference>
<protein>
    <submittedName>
        <fullName evidence="6">Sulfotransferase family protein</fullName>
    </submittedName>
</protein>
<dbReference type="SUPFAM" id="SSF52540">
    <property type="entry name" value="P-loop containing nucleoside triphosphate hydrolases"/>
    <property type="match status" value="1"/>
</dbReference>
<dbReference type="PANTHER" id="PTHR44943:SF4">
    <property type="entry name" value="TPR REPEAT-CONTAINING PROTEIN MJ0798"/>
    <property type="match status" value="1"/>
</dbReference>